<keyword evidence="3" id="KW-0489">Methyltransferase</keyword>
<protein>
    <submittedName>
        <fullName evidence="3">Class I SAM-dependent methyltransferase</fullName>
    </submittedName>
</protein>
<dbReference type="EMBL" id="WBMO01000001">
    <property type="protein sequence ID" value="MDV2476798.1"/>
    <property type="molecule type" value="Genomic_DNA"/>
</dbReference>
<keyword evidence="1" id="KW-0808">Transferase</keyword>
<dbReference type="Proteomes" id="UP001275440">
    <property type="component" value="Unassembled WGS sequence"/>
</dbReference>
<feature type="domain" description="Methyltransferase type 11" evidence="2">
    <location>
        <begin position="18"/>
        <end position="121"/>
    </location>
</feature>
<dbReference type="PANTHER" id="PTHR44068">
    <property type="entry name" value="ZGC:194242"/>
    <property type="match status" value="1"/>
</dbReference>
<evidence type="ECO:0000259" key="2">
    <source>
        <dbReference type="Pfam" id="PF08241"/>
    </source>
</evidence>
<gene>
    <name evidence="3" type="ORF">F8M49_18400</name>
</gene>
<dbReference type="InterPro" id="IPR050447">
    <property type="entry name" value="Erg6_SMT_methyltransf"/>
</dbReference>
<evidence type="ECO:0000313" key="3">
    <source>
        <dbReference type="EMBL" id="MDV2476798.1"/>
    </source>
</evidence>
<sequence length="243" mass="26858">MLTVDFDRLGVKPGDRAIDIGAGAGRHSFELYRRGADVTAFDRSADDMKAVAEMFAAMELEGEVPADARACAEVGDALELPYADETFDVVLISEVLEHVPQDVRAIEELTRVLKPGGVAAITVPRWFPEKICWALSDAYHEVEGGHIRIYKADELAAKLTAAGLTIRGRDHAHALHAPYWWLKCAVGVDNDDNVLTKAYHKLLVWDLMHKPWLTRSLESVLDPVMGKSVVFYVEKPVVPVAAR</sequence>
<dbReference type="GO" id="GO:0008168">
    <property type="term" value="F:methyltransferase activity"/>
    <property type="evidence" value="ECO:0007669"/>
    <property type="project" value="UniProtKB-KW"/>
</dbReference>
<dbReference type="PANTHER" id="PTHR44068:SF11">
    <property type="entry name" value="GERANYL DIPHOSPHATE 2-C-METHYLTRANSFERASE"/>
    <property type="match status" value="1"/>
</dbReference>
<keyword evidence="4" id="KW-1185">Reference proteome</keyword>
<dbReference type="InterPro" id="IPR029063">
    <property type="entry name" value="SAM-dependent_MTases_sf"/>
</dbReference>
<dbReference type="Pfam" id="PF08241">
    <property type="entry name" value="Methyltransf_11"/>
    <property type="match status" value="1"/>
</dbReference>
<name>A0ABU3WTY5_9NOCA</name>
<dbReference type="Gene3D" id="3.40.50.150">
    <property type="entry name" value="Vaccinia Virus protein VP39"/>
    <property type="match status" value="1"/>
</dbReference>
<proteinExistence type="predicted"/>
<accession>A0ABU3WTY5</accession>
<evidence type="ECO:0000313" key="4">
    <source>
        <dbReference type="Proteomes" id="UP001275440"/>
    </source>
</evidence>
<dbReference type="GO" id="GO:0032259">
    <property type="term" value="P:methylation"/>
    <property type="evidence" value="ECO:0007669"/>
    <property type="project" value="UniProtKB-KW"/>
</dbReference>
<dbReference type="InterPro" id="IPR013216">
    <property type="entry name" value="Methyltransf_11"/>
</dbReference>
<reference evidence="3 4" key="1">
    <citation type="submission" date="2019-10" db="EMBL/GenBank/DDBJ databases">
        <title>Draft Genome Assembly of Rhodococcus zopfii DSM44189.</title>
        <authorList>
            <person name="Sutton J.M."/>
            <person name="Akob D.M."/>
            <person name="Bushman T.J."/>
        </authorList>
    </citation>
    <scope>NUCLEOTIDE SEQUENCE [LARGE SCALE GENOMIC DNA]</scope>
    <source>
        <strain evidence="3 4">DSM 44189</strain>
    </source>
</reference>
<dbReference type="SUPFAM" id="SSF53335">
    <property type="entry name" value="S-adenosyl-L-methionine-dependent methyltransferases"/>
    <property type="match status" value="1"/>
</dbReference>
<organism evidence="3 4">
    <name type="scientific">Rhodococcus zopfii</name>
    <dbReference type="NCBI Taxonomy" id="43772"/>
    <lineage>
        <taxon>Bacteria</taxon>
        <taxon>Bacillati</taxon>
        <taxon>Actinomycetota</taxon>
        <taxon>Actinomycetes</taxon>
        <taxon>Mycobacteriales</taxon>
        <taxon>Nocardiaceae</taxon>
        <taxon>Rhodococcus</taxon>
    </lineage>
</organism>
<evidence type="ECO:0000256" key="1">
    <source>
        <dbReference type="ARBA" id="ARBA00022679"/>
    </source>
</evidence>
<dbReference type="CDD" id="cd02440">
    <property type="entry name" value="AdoMet_MTases"/>
    <property type="match status" value="1"/>
</dbReference>
<comment type="caution">
    <text evidence="3">The sequence shown here is derived from an EMBL/GenBank/DDBJ whole genome shotgun (WGS) entry which is preliminary data.</text>
</comment>